<feature type="region of interest" description="Disordered" evidence="1">
    <location>
        <begin position="1"/>
        <end position="26"/>
    </location>
</feature>
<proteinExistence type="predicted"/>
<dbReference type="Proteomes" id="UP000270094">
    <property type="component" value="Unassembled WGS sequence"/>
</dbReference>
<sequence length="77" mass="8312">IVETTVTRSEKEIGIARNDKEEETEAETKGVRAVLEAEIVMEGIDTIAKVSVEIEVGLVTTESVFVVTISVCIGLFS</sequence>
<reference evidence="2 3" key="1">
    <citation type="submission" date="2018-11" db="EMBL/GenBank/DDBJ databases">
        <authorList>
            <consortium name="Pathogen Informatics"/>
        </authorList>
    </citation>
    <scope>NUCLEOTIDE SEQUENCE [LARGE SCALE GENOMIC DNA]</scope>
</reference>
<name>A0A3P7ICW7_STRVU</name>
<evidence type="ECO:0000313" key="3">
    <source>
        <dbReference type="Proteomes" id="UP000270094"/>
    </source>
</evidence>
<evidence type="ECO:0000313" key="2">
    <source>
        <dbReference type="EMBL" id="VDM70740.1"/>
    </source>
</evidence>
<dbReference type="EMBL" id="UYYB01017359">
    <property type="protein sequence ID" value="VDM70740.1"/>
    <property type="molecule type" value="Genomic_DNA"/>
</dbReference>
<evidence type="ECO:0000256" key="1">
    <source>
        <dbReference type="SAM" id="MobiDB-lite"/>
    </source>
</evidence>
<feature type="non-terminal residue" evidence="2">
    <location>
        <position position="1"/>
    </location>
</feature>
<gene>
    <name evidence="2" type="ORF">SVUK_LOCUS5738</name>
</gene>
<feature type="compositionally biased region" description="Basic and acidic residues" evidence="1">
    <location>
        <begin position="8"/>
        <end position="26"/>
    </location>
</feature>
<organism evidence="2 3">
    <name type="scientific">Strongylus vulgaris</name>
    <name type="common">Blood worm</name>
    <dbReference type="NCBI Taxonomy" id="40348"/>
    <lineage>
        <taxon>Eukaryota</taxon>
        <taxon>Metazoa</taxon>
        <taxon>Ecdysozoa</taxon>
        <taxon>Nematoda</taxon>
        <taxon>Chromadorea</taxon>
        <taxon>Rhabditida</taxon>
        <taxon>Rhabditina</taxon>
        <taxon>Rhabditomorpha</taxon>
        <taxon>Strongyloidea</taxon>
        <taxon>Strongylidae</taxon>
        <taxon>Strongylus</taxon>
    </lineage>
</organism>
<keyword evidence="3" id="KW-1185">Reference proteome</keyword>
<protein>
    <submittedName>
        <fullName evidence="2">Uncharacterized protein</fullName>
    </submittedName>
</protein>
<dbReference type="AlphaFoldDB" id="A0A3P7ICW7"/>
<accession>A0A3P7ICW7</accession>